<gene>
    <name evidence="4" type="ORF">QC825_03370</name>
</gene>
<organism evidence="4 5">
    <name type="scientific">Larsenimonas suaedae</name>
    <dbReference type="NCBI Taxonomy" id="1851019"/>
    <lineage>
        <taxon>Bacteria</taxon>
        <taxon>Pseudomonadati</taxon>
        <taxon>Pseudomonadota</taxon>
        <taxon>Gammaproteobacteria</taxon>
        <taxon>Oceanospirillales</taxon>
        <taxon>Halomonadaceae</taxon>
        <taxon>Larsenimonas</taxon>
    </lineage>
</organism>
<evidence type="ECO:0000256" key="2">
    <source>
        <dbReference type="PROSITE-ProRule" id="PRU00169"/>
    </source>
</evidence>
<reference evidence="4 5" key="1">
    <citation type="submission" date="2023-04" db="EMBL/GenBank/DDBJ databases">
        <title>A long-awaited taxogenomic arrangement of the family Halomonadaceae.</title>
        <authorList>
            <person name="De La Haba R."/>
            <person name="Chuvochina M."/>
            <person name="Wittouck S."/>
            <person name="Arahal D.R."/>
            <person name="Sanchez-Porro C."/>
            <person name="Hugenholtz P."/>
            <person name="Ventosa A."/>
        </authorList>
    </citation>
    <scope>NUCLEOTIDE SEQUENCE [LARGE SCALE GENOMIC DNA]</scope>
    <source>
        <strain evidence="4 5">DSM 22428</strain>
    </source>
</reference>
<dbReference type="Pfam" id="PF00072">
    <property type="entry name" value="Response_reg"/>
    <property type="match status" value="1"/>
</dbReference>
<keyword evidence="1 2" id="KW-0597">Phosphoprotein</keyword>
<keyword evidence="5" id="KW-1185">Reference proteome</keyword>
<dbReference type="PROSITE" id="PS50110">
    <property type="entry name" value="RESPONSE_REGULATORY"/>
    <property type="match status" value="1"/>
</dbReference>
<accession>A0ABU1GSW1</accession>
<dbReference type="InterPro" id="IPR011006">
    <property type="entry name" value="CheY-like_superfamily"/>
</dbReference>
<dbReference type="RefSeq" id="WP_251592122.1">
    <property type="nucleotide sequence ID" value="NZ_JAMLJI010000002.1"/>
</dbReference>
<comment type="caution">
    <text evidence="4">The sequence shown here is derived from an EMBL/GenBank/DDBJ whole genome shotgun (WGS) entry which is preliminary data.</text>
</comment>
<dbReference type="SMART" id="SM00448">
    <property type="entry name" value="REC"/>
    <property type="match status" value="1"/>
</dbReference>
<dbReference type="PANTHER" id="PTHR44591:SF3">
    <property type="entry name" value="RESPONSE REGULATORY DOMAIN-CONTAINING PROTEIN"/>
    <property type="match status" value="1"/>
</dbReference>
<evidence type="ECO:0000313" key="5">
    <source>
        <dbReference type="Proteomes" id="UP001269375"/>
    </source>
</evidence>
<evidence type="ECO:0000256" key="1">
    <source>
        <dbReference type="ARBA" id="ARBA00022553"/>
    </source>
</evidence>
<protein>
    <submittedName>
        <fullName evidence="4">Response regulator</fullName>
    </submittedName>
</protein>
<dbReference type="Gene3D" id="3.40.50.2300">
    <property type="match status" value="1"/>
</dbReference>
<evidence type="ECO:0000259" key="3">
    <source>
        <dbReference type="PROSITE" id="PS50110"/>
    </source>
</evidence>
<feature type="domain" description="Response regulatory" evidence="3">
    <location>
        <begin position="6"/>
        <end position="123"/>
    </location>
</feature>
<proteinExistence type="predicted"/>
<sequence length="130" mass="14353">MTELKSILHVEDDPSIQAVARVALETVGGFEVTGCDDGQHALETLAGFKPDLILMDVMMPNLDGPSTLKRLQADPELSRIPVVFMTAKIQPAEVEEYRAIGAADVLEKPFDPMTLADRLKRIWEDVHVDP</sequence>
<dbReference type="SUPFAM" id="SSF52172">
    <property type="entry name" value="CheY-like"/>
    <property type="match status" value="1"/>
</dbReference>
<dbReference type="PANTHER" id="PTHR44591">
    <property type="entry name" value="STRESS RESPONSE REGULATOR PROTEIN 1"/>
    <property type="match status" value="1"/>
</dbReference>
<dbReference type="EMBL" id="JARWAO010000001">
    <property type="protein sequence ID" value="MDR5895118.1"/>
    <property type="molecule type" value="Genomic_DNA"/>
</dbReference>
<dbReference type="Proteomes" id="UP001269375">
    <property type="component" value="Unassembled WGS sequence"/>
</dbReference>
<name>A0ABU1GSW1_9GAMM</name>
<evidence type="ECO:0000313" key="4">
    <source>
        <dbReference type="EMBL" id="MDR5895118.1"/>
    </source>
</evidence>
<dbReference type="InterPro" id="IPR050595">
    <property type="entry name" value="Bact_response_regulator"/>
</dbReference>
<dbReference type="InterPro" id="IPR001789">
    <property type="entry name" value="Sig_transdc_resp-reg_receiver"/>
</dbReference>
<feature type="modified residue" description="4-aspartylphosphate" evidence="2">
    <location>
        <position position="56"/>
    </location>
</feature>